<protein>
    <submittedName>
        <fullName evidence="1">Uncharacterized protein</fullName>
    </submittedName>
</protein>
<organism evidence="1 2">
    <name type="scientific">Streptomyces rectiviolaceus</name>
    <dbReference type="NCBI Taxonomy" id="332591"/>
    <lineage>
        <taxon>Bacteria</taxon>
        <taxon>Bacillati</taxon>
        <taxon>Actinomycetota</taxon>
        <taxon>Actinomycetes</taxon>
        <taxon>Kitasatosporales</taxon>
        <taxon>Streptomycetaceae</taxon>
        <taxon>Streptomyces</taxon>
    </lineage>
</organism>
<dbReference type="Proteomes" id="UP001501637">
    <property type="component" value="Unassembled WGS sequence"/>
</dbReference>
<reference evidence="2" key="1">
    <citation type="journal article" date="2019" name="Int. J. Syst. Evol. Microbiol.">
        <title>The Global Catalogue of Microorganisms (GCM) 10K type strain sequencing project: providing services to taxonomists for standard genome sequencing and annotation.</title>
        <authorList>
            <consortium name="The Broad Institute Genomics Platform"/>
            <consortium name="The Broad Institute Genome Sequencing Center for Infectious Disease"/>
            <person name="Wu L."/>
            <person name="Ma J."/>
        </authorList>
    </citation>
    <scope>NUCLEOTIDE SEQUENCE [LARGE SCALE GENOMIC DNA]</scope>
    <source>
        <strain evidence="2">JCM 9092</strain>
    </source>
</reference>
<proteinExistence type="predicted"/>
<sequence>MPGSTRHRDARVHQVHLLGVTAHPTGHWAVQQARDLLMALDDRVDQVRYLIRDRDAKFTDAFDVDLASEAI</sequence>
<evidence type="ECO:0000313" key="1">
    <source>
        <dbReference type="EMBL" id="GAA3143414.1"/>
    </source>
</evidence>
<comment type="caution">
    <text evidence="1">The sequence shown here is derived from an EMBL/GenBank/DDBJ whole genome shotgun (WGS) entry which is preliminary data.</text>
</comment>
<keyword evidence="2" id="KW-1185">Reference proteome</keyword>
<gene>
    <name evidence="1" type="ORF">GCM10010449_73710</name>
</gene>
<accession>A0ABP6NEH1</accession>
<evidence type="ECO:0000313" key="2">
    <source>
        <dbReference type="Proteomes" id="UP001501637"/>
    </source>
</evidence>
<dbReference type="EMBL" id="BAAAUG010000177">
    <property type="protein sequence ID" value="GAA3143414.1"/>
    <property type="molecule type" value="Genomic_DNA"/>
</dbReference>
<name>A0ABP6NEH1_9ACTN</name>